<keyword evidence="4" id="KW-0408">Iron</keyword>
<evidence type="ECO:0000256" key="3">
    <source>
        <dbReference type="ARBA" id="ARBA00022982"/>
    </source>
</evidence>
<organism evidence="6">
    <name type="scientific">freshwater metagenome</name>
    <dbReference type="NCBI Taxonomy" id="449393"/>
    <lineage>
        <taxon>unclassified sequences</taxon>
        <taxon>metagenomes</taxon>
        <taxon>ecological metagenomes</taxon>
    </lineage>
</organism>
<sequence>MQIKIDRDLCQGHGVCESEAPTVFSVPPKATTVTVLNEDPDQSLRPRIMAAVKYCPTHAISISEEE</sequence>
<gene>
    <name evidence="6" type="ORF">UFOPK2925_00719</name>
</gene>
<dbReference type="GO" id="GO:0009055">
    <property type="term" value="F:electron transfer activity"/>
    <property type="evidence" value="ECO:0007669"/>
    <property type="project" value="InterPro"/>
</dbReference>
<keyword evidence="5" id="KW-0411">Iron-sulfur</keyword>
<dbReference type="Gene3D" id="3.30.70.20">
    <property type="match status" value="1"/>
</dbReference>
<keyword evidence="3" id="KW-0249">Electron transport</keyword>
<dbReference type="InterPro" id="IPR051269">
    <property type="entry name" value="Fe-S_cluster_ET"/>
</dbReference>
<dbReference type="SUPFAM" id="SSF54862">
    <property type="entry name" value="4Fe-4S ferredoxins"/>
    <property type="match status" value="1"/>
</dbReference>
<dbReference type="GO" id="GO:0051536">
    <property type="term" value="F:iron-sulfur cluster binding"/>
    <property type="evidence" value="ECO:0007669"/>
    <property type="project" value="UniProtKB-KW"/>
</dbReference>
<evidence type="ECO:0000313" key="6">
    <source>
        <dbReference type="EMBL" id="CAB4778794.1"/>
    </source>
</evidence>
<protein>
    <submittedName>
        <fullName evidence="6">Unannotated protein</fullName>
    </submittedName>
</protein>
<dbReference type="InterPro" id="IPR001080">
    <property type="entry name" value="3Fe4S_ferredoxin"/>
</dbReference>
<proteinExistence type="predicted"/>
<evidence type="ECO:0000256" key="2">
    <source>
        <dbReference type="ARBA" id="ARBA00022723"/>
    </source>
</evidence>
<dbReference type="AlphaFoldDB" id="A0A6J6W5K1"/>
<accession>A0A6J6W5K1</accession>
<keyword evidence="2" id="KW-0479">Metal-binding</keyword>
<dbReference type="GO" id="GO:0005506">
    <property type="term" value="F:iron ion binding"/>
    <property type="evidence" value="ECO:0007669"/>
    <property type="project" value="InterPro"/>
</dbReference>
<dbReference type="EMBL" id="CAEZZU010000091">
    <property type="protein sequence ID" value="CAB4778794.1"/>
    <property type="molecule type" value="Genomic_DNA"/>
</dbReference>
<evidence type="ECO:0000256" key="1">
    <source>
        <dbReference type="ARBA" id="ARBA00022448"/>
    </source>
</evidence>
<evidence type="ECO:0000256" key="4">
    <source>
        <dbReference type="ARBA" id="ARBA00023004"/>
    </source>
</evidence>
<dbReference type="PANTHER" id="PTHR36923">
    <property type="entry name" value="FERREDOXIN"/>
    <property type="match status" value="1"/>
</dbReference>
<dbReference type="Pfam" id="PF13370">
    <property type="entry name" value="Fer4_13"/>
    <property type="match status" value="1"/>
</dbReference>
<reference evidence="6" key="1">
    <citation type="submission" date="2020-05" db="EMBL/GenBank/DDBJ databases">
        <authorList>
            <person name="Chiriac C."/>
            <person name="Salcher M."/>
            <person name="Ghai R."/>
            <person name="Kavagutti S V."/>
        </authorList>
    </citation>
    <scope>NUCLEOTIDE SEQUENCE</scope>
</reference>
<name>A0A6J6W5K1_9ZZZZ</name>
<dbReference type="PANTHER" id="PTHR36923:SF3">
    <property type="entry name" value="FERREDOXIN"/>
    <property type="match status" value="1"/>
</dbReference>
<evidence type="ECO:0000256" key="5">
    <source>
        <dbReference type="ARBA" id="ARBA00023014"/>
    </source>
</evidence>
<dbReference type="PRINTS" id="PR00352">
    <property type="entry name" value="3FE4SFRDOXIN"/>
</dbReference>
<keyword evidence="1" id="KW-0813">Transport</keyword>